<evidence type="ECO:0000256" key="6">
    <source>
        <dbReference type="SAM" id="SignalP"/>
    </source>
</evidence>
<evidence type="ECO:0000256" key="3">
    <source>
        <dbReference type="ARBA" id="ARBA00022825"/>
    </source>
</evidence>
<keyword evidence="4" id="KW-1015">Disulfide bond</keyword>
<dbReference type="CDD" id="cd00190">
    <property type="entry name" value="Tryp_SPc"/>
    <property type="match status" value="1"/>
</dbReference>
<name>A0ABD2GHJ0_PAGBO</name>
<keyword evidence="9" id="KW-1185">Reference proteome</keyword>
<dbReference type="InterPro" id="IPR009003">
    <property type="entry name" value="Peptidase_S1_PA"/>
</dbReference>
<dbReference type="FunFam" id="2.40.10.10:FF:000057">
    <property type="entry name" value="Zgc:100868"/>
    <property type="match status" value="1"/>
</dbReference>
<proteinExistence type="predicted"/>
<dbReference type="InterPro" id="IPR018114">
    <property type="entry name" value="TRYPSIN_HIS"/>
</dbReference>
<reference evidence="8 9" key="2">
    <citation type="journal article" date="2024" name="G3 (Bethesda)">
        <title>The genome of the cryopelagic Antarctic bald notothen, Trematomus borchgrevinki.</title>
        <authorList>
            <person name="Rayamajhi N."/>
            <person name="Rivera-Colon A.G."/>
            <person name="Minhas B.F."/>
            <person name="Cheng C.C."/>
            <person name="Catchen J.M."/>
        </authorList>
    </citation>
    <scope>NUCLEOTIDE SEQUENCE [LARGE SCALE GENOMIC DNA]</scope>
    <source>
        <strain evidence="8">AGRC-2024</strain>
    </source>
</reference>
<dbReference type="EMBL" id="JBIYXZ010002078">
    <property type="protein sequence ID" value="KAL3053188.1"/>
    <property type="molecule type" value="Genomic_DNA"/>
</dbReference>
<keyword evidence="6" id="KW-0732">Signal</keyword>
<dbReference type="GO" id="GO:0008236">
    <property type="term" value="F:serine-type peptidase activity"/>
    <property type="evidence" value="ECO:0007669"/>
    <property type="project" value="UniProtKB-KW"/>
</dbReference>
<organism evidence="8 9">
    <name type="scientific">Pagothenia borchgrevinki</name>
    <name type="common">Bald rockcod</name>
    <name type="synonym">Trematomus borchgrevinki</name>
    <dbReference type="NCBI Taxonomy" id="8213"/>
    <lineage>
        <taxon>Eukaryota</taxon>
        <taxon>Metazoa</taxon>
        <taxon>Chordata</taxon>
        <taxon>Craniata</taxon>
        <taxon>Vertebrata</taxon>
        <taxon>Euteleostomi</taxon>
        <taxon>Actinopterygii</taxon>
        <taxon>Neopterygii</taxon>
        <taxon>Teleostei</taxon>
        <taxon>Neoteleostei</taxon>
        <taxon>Acanthomorphata</taxon>
        <taxon>Eupercaria</taxon>
        <taxon>Perciformes</taxon>
        <taxon>Notothenioidei</taxon>
        <taxon>Nototheniidae</taxon>
        <taxon>Pagothenia</taxon>
    </lineage>
</organism>
<keyword evidence="2 5" id="KW-0378">Hydrolase</keyword>
<gene>
    <name evidence="8" type="ORF">OYC64_005679</name>
</gene>
<evidence type="ECO:0000256" key="4">
    <source>
        <dbReference type="ARBA" id="ARBA00023157"/>
    </source>
</evidence>
<dbReference type="Gene3D" id="2.40.10.10">
    <property type="entry name" value="Trypsin-like serine proteases"/>
    <property type="match status" value="1"/>
</dbReference>
<evidence type="ECO:0000256" key="2">
    <source>
        <dbReference type="ARBA" id="ARBA00022801"/>
    </source>
</evidence>
<evidence type="ECO:0000256" key="1">
    <source>
        <dbReference type="ARBA" id="ARBA00022670"/>
    </source>
</evidence>
<protein>
    <recommendedName>
        <fullName evidence="7">Peptidase S1 domain-containing protein</fullName>
    </recommendedName>
</protein>
<dbReference type="AlphaFoldDB" id="A0ABD2GHJ0"/>
<dbReference type="InterPro" id="IPR001254">
    <property type="entry name" value="Trypsin_dom"/>
</dbReference>
<sequence>MPIMEVVVFAVVLLVFTGCNAQSDVCGTAPLNTKIVGGEAAPAGTWPWQISLHDSSRHICGGSLINNQWVLTAAHCLRSSTFGYTVYVGRDTQQLFNPNEVSRTLLQVIRHSGYDPVTSDNDIALLKLSAPVTFTDYIKPVCLAKDGSTYAAGATCWVTGWGTIRSGVSLPFPQRLQEVSVPIVSNTQCRASYGALITSNMMCAGLDEGGKDSCQGDSGGPFVRKSGSRWVQAGVVSFGQGCALANFPGVYTRVSQYESWINTQINSPDSSTQPGFVTVNATADGSSSGSTCLVPLSLLLSCLPVLFSLFVLS</sequence>
<dbReference type="PROSITE" id="PS00134">
    <property type="entry name" value="TRYPSIN_HIS"/>
    <property type="match status" value="1"/>
</dbReference>
<dbReference type="PRINTS" id="PR00722">
    <property type="entry name" value="CHYMOTRYPSIN"/>
</dbReference>
<dbReference type="SUPFAM" id="SSF50494">
    <property type="entry name" value="Trypsin-like serine proteases"/>
    <property type="match status" value="1"/>
</dbReference>
<dbReference type="Pfam" id="PF00089">
    <property type="entry name" value="Trypsin"/>
    <property type="match status" value="1"/>
</dbReference>
<comment type="caution">
    <text evidence="8">The sequence shown here is derived from an EMBL/GenBank/DDBJ whole genome shotgun (WGS) entry which is preliminary data.</text>
</comment>
<dbReference type="GO" id="GO:0006508">
    <property type="term" value="P:proteolysis"/>
    <property type="evidence" value="ECO:0007669"/>
    <property type="project" value="UniProtKB-KW"/>
</dbReference>
<dbReference type="PANTHER" id="PTHR24252:SF7">
    <property type="entry name" value="HYALIN"/>
    <property type="match status" value="1"/>
</dbReference>
<keyword evidence="1 5" id="KW-0645">Protease</keyword>
<dbReference type="InterPro" id="IPR043504">
    <property type="entry name" value="Peptidase_S1_PA_chymotrypsin"/>
</dbReference>
<accession>A0ABD2GHJ0</accession>
<feature type="domain" description="Peptidase S1" evidence="7">
    <location>
        <begin position="35"/>
        <end position="266"/>
    </location>
</feature>
<dbReference type="PANTHER" id="PTHR24252">
    <property type="entry name" value="ACROSIN-RELATED"/>
    <property type="match status" value="1"/>
</dbReference>
<reference evidence="8 9" key="1">
    <citation type="journal article" date="2022" name="G3 (Bethesda)">
        <title>Evaluating Illumina-, Nanopore-, and PacBio-based genome assembly strategies with the bald notothen, Trematomus borchgrevinki.</title>
        <authorList>
            <person name="Rayamajhi N."/>
            <person name="Cheng C.C."/>
            <person name="Catchen J.M."/>
        </authorList>
    </citation>
    <scope>NUCLEOTIDE SEQUENCE [LARGE SCALE GENOMIC DNA]</scope>
    <source>
        <strain evidence="8">AGRC-2024</strain>
    </source>
</reference>
<feature type="chain" id="PRO_5044831744" description="Peptidase S1 domain-containing protein" evidence="6">
    <location>
        <begin position="22"/>
        <end position="313"/>
    </location>
</feature>
<dbReference type="PROSITE" id="PS50240">
    <property type="entry name" value="TRYPSIN_DOM"/>
    <property type="match status" value="1"/>
</dbReference>
<evidence type="ECO:0000256" key="5">
    <source>
        <dbReference type="RuleBase" id="RU363034"/>
    </source>
</evidence>
<dbReference type="InterPro" id="IPR033116">
    <property type="entry name" value="TRYPSIN_SER"/>
</dbReference>
<evidence type="ECO:0000313" key="9">
    <source>
        <dbReference type="Proteomes" id="UP001619887"/>
    </source>
</evidence>
<dbReference type="Proteomes" id="UP001619887">
    <property type="component" value="Unassembled WGS sequence"/>
</dbReference>
<evidence type="ECO:0000313" key="8">
    <source>
        <dbReference type="EMBL" id="KAL3053188.1"/>
    </source>
</evidence>
<dbReference type="PROSITE" id="PS00135">
    <property type="entry name" value="TRYPSIN_SER"/>
    <property type="match status" value="1"/>
</dbReference>
<dbReference type="InterPro" id="IPR001314">
    <property type="entry name" value="Peptidase_S1A"/>
</dbReference>
<keyword evidence="3 5" id="KW-0720">Serine protease</keyword>
<evidence type="ECO:0000259" key="7">
    <source>
        <dbReference type="PROSITE" id="PS50240"/>
    </source>
</evidence>
<feature type="signal peptide" evidence="6">
    <location>
        <begin position="1"/>
        <end position="21"/>
    </location>
</feature>
<dbReference type="SMART" id="SM00020">
    <property type="entry name" value="Tryp_SPc"/>
    <property type="match status" value="1"/>
</dbReference>